<proteinExistence type="predicted"/>
<dbReference type="AlphaFoldDB" id="A0AAD7R305"/>
<protein>
    <submittedName>
        <fullName evidence="1">Uncharacterized protein</fullName>
    </submittedName>
</protein>
<evidence type="ECO:0000313" key="1">
    <source>
        <dbReference type="EMBL" id="KAJ8352943.1"/>
    </source>
</evidence>
<organism evidence="1 2">
    <name type="scientific">Aldrovandia affinis</name>
    <dbReference type="NCBI Taxonomy" id="143900"/>
    <lineage>
        <taxon>Eukaryota</taxon>
        <taxon>Metazoa</taxon>
        <taxon>Chordata</taxon>
        <taxon>Craniata</taxon>
        <taxon>Vertebrata</taxon>
        <taxon>Euteleostomi</taxon>
        <taxon>Actinopterygii</taxon>
        <taxon>Neopterygii</taxon>
        <taxon>Teleostei</taxon>
        <taxon>Notacanthiformes</taxon>
        <taxon>Halosauridae</taxon>
        <taxon>Aldrovandia</taxon>
    </lineage>
</organism>
<name>A0AAD7R305_9TELE</name>
<keyword evidence="2" id="KW-1185">Reference proteome</keyword>
<comment type="caution">
    <text evidence="1">The sequence shown here is derived from an EMBL/GenBank/DDBJ whole genome shotgun (WGS) entry which is preliminary data.</text>
</comment>
<accession>A0AAD7R305</accession>
<dbReference type="EMBL" id="JAINUG010001959">
    <property type="protein sequence ID" value="KAJ8352943.1"/>
    <property type="molecule type" value="Genomic_DNA"/>
</dbReference>
<sequence length="102" mass="11129">MWWEGGTVAIQSGVGGSGWSDGSRDGGDEPAEVRIRRLLLEGEGKQTDWNAVRVVAGRLRSREPLGTIKTDLAHSYENEEIMLCSIREVSTITKLCDPARSG</sequence>
<reference evidence="1" key="1">
    <citation type="journal article" date="2023" name="Science">
        <title>Genome structures resolve the early diversification of teleost fishes.</title>
        <authorList>
            <person name="Parey E."/>
            <person name="Louis A."/>
            <person name="Montfort J."/>
            <person name="Bouchez O."/>
            <person name="Roques C."/>
            <person name="Iampietro C."/>
            <person name="Lluch J."/>
            <person name="Castinel A."/>
            <person name="Donnadieu C."/>
            <person name="Desvignes T."/>
            <person name="Floi Bucao C."/>
            <person name="Jouanno E."/>
            <person name="Wen M."/>
            <person name="Mejri S."/>
            <person name="Dirks R."/>
            <person name="Jansen H."/>
            <person name="Henkel C."/>
            <person name="Chen W.J."/>
            <person name="Zahm M."/>
            <person name="Cabau C."/>
            <person name="Klopp C."/>
            <person name="Thompson A.W."/>
            <person name="Robinson-Rechavi M."/>
            <person name="Braasch I."/>
            <person name="Lecointre G."/>
            <person name="Bobe J."/>
            <person name="Postlethwait J.H."/>
            <person name="Berthelot C."/>
            <person name="Roest Crollius H."/>
            <person name="Guiguen Y."/>
        </authorList>
    </citation>
    <scope>NUCLEOTIDE SEQUENCE</scope>
    <source>
        <strain evidence="1">NC1722</strain>
    </source>
</reference>
<evidence type="ECO:0000313" key="2">
    <source>
        <dbReference type="Proteomes" id="UP001221898"/>
    </source>
</evidence>
<dbReference type="Proteomes" id="UP001221898">
    <property type="component" value="Unassembled WGS sequence"/>
</dbReference>
<gene>
    <name evidence="1" type="ORF">AAFF_G00134490</name>
</gene>